<accession>A8IFD8</accession>
<name>A8IFD8_AZOC5</name>
<dbReference type="EMBL" id="AP009384">
    <property type="protein sequence ID" value="BAF89603.1"/>
    <property type="molecule type" value="Genomic_DNA"/>
</dbReference>
<reference evidence="2" key="2">
    <citation type="submission" date="2007-04" db="EMBL/GenBank/DDBJ databases">
        <title>Complete genome sequence of the nitrogen-fixing bacterium Azorhizobium caulinodans ORS571.</title>
        <authorList>
            <person name="Lee K.B."/>
            <person name="Backer P.D."/>
            <person name="Aono T."/>
            <person name="Liu C.T."/>
            <person name="Suzuki S."/>
            <person name="Suzuki T."/>
            <person name="Kaneko T."/>
            <person name="Yamada M."/>
            <person name="Tabata S."/>
            <person name="Kupfer D.M."/>
            <person name="Najar F.Z."/>
            <person name="Wiley G.B."/>
            <person name="Roe B."/>
            <person name="Binnewies T."/>
            <person name="Ussery D."/>
            <person name="Vereecke D."/>
            <person name="Gevers D."/>
            <person name="Holsters M."/>
            <person name="Oyaizu H."/>
        </authorList>
    </citation>
    <scope>NUCLEOTIDE SEQUENCE [LARGE SCALE GENOMIC DNA]</scope>
    <source>
        <strain evidence="2">ATCC 43989 / DSM 5975 / JCM 20966 / LMG 6465 / NBRC 14845 / NCIMB 13405 / ORS 571</strain>
    </source>
</reference>
<dbReference type="HOGENOM" id="CLU_2079917_0_0_5"/>
<dbReference type="eggNOG" id="ENOG502ZFK8">
    <property type="taxonomic scope" value="Bacteria"/>
</dbReference>
<sequence>MMRWRPSSSTTSFPLPSANIDGARPMARNAVYDQLVNAPREQTALATFHLLDALQAFHWSRGLQINAAVLLCALLCDHLKVDLQDAMTAAKNLLRTHEDKLATEFEAIRWYLREEVK</sequence>
<dbReference type="Proteomes" id="UP000000270">
    <property type="component" value="Chromosome"/>
</dbReference>
<organism evidence="1 2">
    <name type="scientific">Azorhizobium caulinodans (strain ATCC 43989 / DSM 5975 / JCM 20966 / LMG 6465 / NBRC 14845 / NCIMB 13405 / ORS 571)</name>
    <dbReference type="NCBI Taxonomy" id="438753"/>
    <lineage>
        <taxon>Bacteria</taxon>
        <taxon>Pseudomonadati</taxon>
        <taxon>Pseudomonadota</taxon>
        <taxon>Alphaproteobacteria</taxon>
        <taxon>Hyphomicrobiales</taxon>
        <taxon>Xanthobacteraceae</taxon>
        <taxon>Azorhizobium</taxon>
    </lineage>
</organism>
<protein>
    <submittedName>
        <fullName evidence="1">Uncharacterized protein</fullName>
    </submittedName>
</protein>
<reference evidence="1 2" key="4">
    <citation type="journal article" date="2009" name="Appl. Environ. Microbiol.">
        <title>Comparative genome-wide transcriptional profiling of Azorhizobium caulinodans ORS571 grown under free-living and symbiotic conditions.</title>
        <authorList>
            <person name="Tsukada S."/>
            <person name="Aono T."/>
            <person name="Akiba N."/>
            <person name="Lee KB."/>
            <person name="Liu CT."/>
            <person name="Toyazaki H."/>
            <person name="Oyaizu H."/>
        </authorList>
    </citation>
    <scope>NUCLEOTIDE SEQUENCE [LARGE SCALE GENOMIC DNA]</scope>
    <source>
        <strain evidence="2">ATCC 43989 / DSM 5975 / JCM 20966 / LMG 6465 / NBRC 14845 / NCIMB 13405 / ORS 571</strain>
    </source>
</reference>
<dbReference type="KEGG" id="azc:AZC_3605"/>
<gene>
    <name evidence="1" type="ordered locus">AZC_3605</name>
</gene>
<reference evidence="1 2" key="5">
    <citation type="journal article" date="2010" name="Appl. Environ. Microbiol.">
        <title>phrR-like gene praR of Azorhizobium caulinodans ORS571 is essential for symbiosis with Sesbania rostrata and is involved in expression of reb genes.</title>
        <authorList>
            <person name="Akiba N."/>
            <person name="Aono T."/>
            <person name="Toyazaki H."/>
            <person name="Sato S."/>
            <person name="Oyaizu H."/>
        </authorList>
    </citation>
    <scope>NUCLEOTIDE SEQUENCE [LARGE SCALE GENOMIC DNA]</scope>
    <source>
        <strain evidence="2">ATCC 43989 / DSM 5975 / JCM 20966 / LMG 6465 / NBRC 14845 / NCIMB 13405 / ORS 571</strain>
    </source>
</reference>
<keyword evidence="2" id="KW-1185">Reference proteome</keyword>
<reference evidence="1 2" key="6">
    <citation type="journal article" date="2011" name="Appl. Environ. Microbiol.">
        <title>Involvement of the azorhizobial chromosome partition gene (parA) in the onset of bacteroid differentiation during Sesbania rostrata stem nodule development.</title>
        <authorList>
            <person name="Liu CT."/>
            <person name="Lee KB."/>
            <person name="Wang YS."/>
            <person name="Peng MH."/>
            <person name="Lee KT."/>
            <person name="Suzuki S."/>
            <person name="Suzuki T."/>
            <person name="Oyaizu H."/>
        </authorList>
    </citation>
    <scope>NUCLEOTIDE SEQUENCE [LARGE SCALE GENOMIC DNA]</scope>
    <source>
        <strain evidence="2">ATCC 43989 / DSM 5975 / JCM 20966 / LMG 6465 / NBRC 14845 / NCIMB 13405 / ORS 571</strain>
    </source>
</reference>
<evidence type="ECO:0000313" key="1">
    <source>
        <dbReference type="EMBL" id="BAF89603.1"/>
    </source>
</evidence>
<reference evidence="1 2" key="1">
    <citation type="journal article" date="2007" name="Appl. Environ. Microbiol.">
        <title>Rhizobial factors required for stem nodule maturation and maintenance in Sesbania rostrata-Azorhizobium caulinodans ORS571 symbiosis.</title>
        <authorList>
            <person name="Suzuki S."/>
            <person name="Aono T."/>
            <person name="Lee KB."/>
            <person name="Suzuki T."/>
            <person name="Liu CT."/>
            <person name="Miwa H."/>
            <person name="Wakao S."/>
            <person name="Iki T."/>
            <person name="Oyaizu H."/>
        </authorList>
    </citation>
    <scope>NUCLEOTIDE SEQUENCE [LARGE SCALE GENOMIC DNA]</scope>
    <source>
        <strain evidence="2">ATCC 43989 / DSM 5975 / JCM 20966 / LMG 6465 / NBRC 14845 / NCIMB 13405 / ORS 571</strain>
    </source>
</reference>
<dbReference type="AlphaFoldDB" id="A8IFD8"/>
<proteinExistence type="predicted"/>
<evidence type="ECO:0000313" key="2">
    <source>
        <dbReference type="Proteomes" id="UP000000270"/>
    </source>
</evidence>
<reference evidence="1 2" key="3">
    <citation type="journal article" date="2008" name="BMC Genomics">
        <title>The genome of the versatile nitrogen fixer Azorhizobium caulinodans ORS571.</title>
        <authorList>
            <person name="Lee KB."/>
            <person name="Backer P.D."/>
            <person name="Aono T."/>
            <person name="Liu CT."/>
            <person name="Suzuki S."/>
            <person name="Suzuki T."/>
            <person name="Kaneko T."/>
            <person name="Yamada M."/>
            <person name="Tabata S."/>
            <person name="Kupfer D.M."/>
            <person name="Najar F.Z."/>
            <person name="Wiley G.B."/>
            <person name="Roe B."/>
            <person name="Binnewies T.T."/>
            <person name="Ussery D.W."/>
            <person name="D'Haeze W."/>
            <person name="Herder J.D."/>
            <person name="Gevers D."/>
            <person name="Vereecke D."/>
            <person name="Holsters M."/>
            <person name="Oyaizu H."/>
        </authorList>
    </citation>
    <scope>NUCLEOTIDE SEQUENCE [LARGE SCALE GENOMIC DNA]</scope>
    <source>
        <strain evidence="2">ATCC 43989 / DSM 5975 / JCM 20966 / LMG 6465 / NBRC 14845 / NCIMB 13405 / ORS 571</strain>
    </source>
</reference>
<dbReference type="STRING" id="438753.AZC_3605"/>